<keyword evidence="1" id="KW-1133">Transmembrane helix</keyword>
<evidence type="ECO:0000313" key="3">
    <source>
        <dbReference type="EMBL" id="QPH38714.1"/>
    </source>
</evidence>
<protein>
    <recommendedName>
        <fullName evidence="2">Bacterial Pleckstrin homology domain-containing protein</fullName>
    </recommendedName>
</protein>
<dbReference type="RefSeq" id="WP_196098191.1">
    <property type="nucleotide sequence ID" value="NZ_CP064939.1"/>
</dbReference>
<dbReference type="AlphaFoldDB" id="A0A7U3Q5K1"/>
<reference evidence="3 4" key="1">
    <citation type="submission" date="2020-11" db="EMBL/GenBank/DDBJ databases">
        <title>Pedobacter endophytica, an endophytic bacteria isolated form Carex pumila.</title>
        <authorList>
            <person name="Peng Y."/>
            <person name="Jiang L."/>
            <person name="Lee J."/>
        </authorList>
    </citation>
    <scope>NUCLEOTIDE SEQUENCE [LARGE SCALE GENOMIC DNA]</scope>
    <source>
        <strain evidence="3 4">JBR3-12</strain>
    </source>
</reference>
<organism evidence="3 4">
    <name type="scientific">Pedobacter endophyticus</name>
    <dbReference type="NCBI Taxonomy" id="2789740"/>
    <lineage>
        <taxon>Bacteria</taxon>
        <taxon>Pseudomonadati</taxon>
        <taxon>Bacteroidota</taxon>
        <taxon>Sphingobacteriia</taxon>
        <taxon>Sphingobacteriales</taxon>
        <taxon>Sphingobacteriaceae</taxon>
        <taxon>Pedobacter</taxon>
    </lineage>
</organism>
<name>A0A7U3Q5K1_9SPHI</name>
<sequence length="177" mass="19872">MDYKASLDTLCKGTTIGILILFIAIGQKNVRLLISVNGDIKLILIHGGVLLLLISTFVGSYLYSTSKYSLSGETLVIHRPVGEVVIKLSDIAEIRLLDSTDFSGVVRTFGNSGLFGYYGKYYNSKIGNMTWFVTQKKNRILLRTHRKKKIIISPDDVSLVEKVNHYLNQRNNKLSNM</sequence>
<evidence type="ECO:0000313" key="4">
    <source>
        <dbReference type="Proteomes" id="UP000594759"/>
    </source>
</evidence>
<gene>
    <name evidence="3" type="ORF">IZT61_16800</name>
</gene>
<dbReference type="KEGG" id="pex:IZT61_16800"/>
<accession>A0A7U3Q5K1</accession>
<keyword evidence="1" id="KW-0472">Membrane</keyword>
<proteinExistence type="predicted"/>
<evidence type="ECO:0000256" key="1">
    <source>
        <dbReference type="SAM" id="Phobius"/>
    </source>
</evidence>
<dbReference type="Pfam" id="PF10882">
    <property type="entry name" value="bPH_5"/>
    <property type="match status" value="1"/>
</dbReference>
<dbReference type="Proteomes" id="UP000594759">
    <property type="component" value="Chromosome"/>
</dbReference>
<dbReference type="EMBL" id="CP064939">
    <property type="protein sequence ID" value="QPH38714.1"/>
    <property type="molecule type" value="Genomic_DNA"/>
</dbReference>
<feature type="domain" description="Bacterial Pleckstrin homology" evidence="2">
    <location>
        <begin position="67"/>
        <end position="161"/>
    </location>
</feature>
<evidence type="ECO:0000259" key="2">
    <source>
        <dbReference type="Pfam" id="PF10882"/>
    </source>
</evidence>
<feature type="transmembrane region" description="Helical" evidence="1">
    <location>
        <begin position="42"/>
        <end position="63"/>
    </location>
</feature>
<dbReference type="InterPro" id="IPR027783">
    <property type="entry name" value="Bacterial_PH-related"/>
</dbReference>
<keyword evidence="4" id="KW-1185">Reference proteome</keyword>
<feature type="transmembrane region" description="Helical" evidence="1">
    <location>
        <begin position="12"/>
        <end position="30"/>
    </location>
</feature>
<keyword evidence="1" id="KW-0812">Transmembrane</keyword>